<comment type="caution">
    <text evidence="2">The sequence shown here is derived from an EMBL/GenBank/DDBJ whole genome shotgun (WGS) entry which is preliminary data.</text>
</comment>
<evidence type="ECO:0000313" key="3">
    <source>
        <dbReference type="Proteomes" id="UP000606786"/>
    </source>
</evidence>
<organism evidence="2 3">
    <name type="scientific">Ceratitis capitata</name>
    <name type="common">Mediterranean fruit fly</name>
    <name type="synonym">Tephritis capitata</name>
    <dbReference type="NCBI Taxonomy" id="7213"/>
    <lineage>
        <taxon>Eukaryota</taxon>
        <taxon>Metazoa</taxon>
        <taxon>Ecdysozoa</taxon>
        <taxon>Arthropoda</taxon>
        <taxon>Hexapoda</taxon>
        <taxon>Insecta</taxon>
        <taxon>Pterygota</taxon>
        <taxon>Neoptera</taxon>
        <taxon>Endopterygota</taxon>
        <taxon>Diptera</taxon>
        <taxon>Brachycera</taxon>
        <taxon>Muscomorpha</taxon>
        <taxon>Tephritoidea</taxon>
        <taxon>Tephritidae</taxon>
        <taxon>Ceratitis</taxon>
        <taxon>Ceratitis</taxon>
    </lineage>
</organism>
<keyword evidence="3" id="KW-1185">Reference proteome</keyword>
<feature type="compositionally biased region" description="Basic and acidic residues" evidence="1">
    <location>
        <begin position="33"/>
        <end position="42"/>
    </location>
</feature>
<dbReference type="EMBL" id="CAJHJT010000034">
    <property type="protein sequence ID" value="CAD7005711.1"/>
    <property type="molecule type" value="Genomic_DNA"/>
</dbReference>
<protein>
    <submittedName>
        <fullName evidence="2">(Mediterranean fruit fly) hypothetical protein</fullName>
    </submittedName>
</protein>
<reference evidence="2" key="1">
    <citation type="submission" date="2020-11" db="EMBL/GenBank/DDBJ databases">
        <authorList>
            <person name="Whitehead M."/>
        </authorList>
    </citation>
    <scope>NUCLEOTIDE SEQUENCE</scope>
    <source>
        <strain evidence="2">EGII</strain>
    </source>
</reference>
<sequence length="182" mass="20552">MKAERRSALGGWKHRKSQSDVGRKGSSQAVEPRGVKAWEDQKSPNSHSYANFVEYRSCDHLFGRVSILNEHDRTHKKKYSSTPDGYNLNQYDSNRCHQHTSTMAPSGPEYKSVNFYQADITARSTTLLLQNTRGKDFLSLILKLLLVGTQLESLPCGNMPTICDPSVIPLALVKPPYWAWPD</sequence>
<gene>
    <name evidence="2" type="ORF">CCAP1982_LOCUS14063</name>
</gene>
<evidence type="ECO:0000313" key="2">
    <source>
        <dbReference type="EMBL" id="CAD7005711.1"/>
    </source>
</evidence>
<dbReference type="Proteomes" id="UP000606786">
    <property type="component" value="Unassembled WGS sequence"/>
</dbReference>
<feature type="region of interest" description="Disordered" evidence="1">
    <location>
        <begin position="1"/>
        <end position="44"/>
    </location>
</feature>
<name>A0A811V4E3_CERCA</name>
<evidence type="ECO:0000256" key="1">
    <source>
        <dbReference type="SAM" id="MobiDB-lite"/>
    </source>
</evidence>
<accession>A0A811V4E3</accession>
<proteinExistence type="predicted"/>
<dbReference type="AlphaFoldDB" id="A0A811V4E3"/>